<dbReference type="RefSeq" id="WP_093192279.1">
    <property type="nucleotide sequence ID" value="NZ_FNEV01000002.1"/>
</dbReference>
<sequence length="79" mass="8930">MEGLVLGLLALSVFLFARLLMMKKKISRPPFSPDEGTEKEIRQLMEAGEDVKAVKLARERYGFSLIEGKQYIDKKKNAG</sequence>
<name>A0A1G8R2B6_9BACI</name>
<dbReference type="EMBL" id="FNEV01000002">
    <property type="protein sequence ID" value="SDJ11134.1"/>
    <property type="molecule type" value="Genomic_DNA"/>
</dbReference>
<reference evidence="2" key="1">
    <citation type="submission" date="2016-10" db="EMBL/GenBank/DDBJ databases">
        <authorList>
            <person name="Varghese N."/>
            <person name="Submissions S."/>
        </authorList>
    </citation>
    <scope>NUCLEOTIDE SEQUENCE [LARGE SCALE GENOMIC DNA]</scope>
    <source>
        <strain evidence="2">DSM 4771</strain>
    </source>
</reference>
<organism evidence="1 2">
    <name type="scientific">Salimicrobium halophilum</name>
    <dbReference type="NCBI Taxonomy" id="86666"/>
    <lineage>
        <taxon>Bacteria</taxon>
        <taxon>Bacillati</taxon>
        <taxon>Bacillota</taxon>
        <taxon>Bacilli</taxon>
        <taxon>Bacillales</taxon>
        <taxon>Bacillaceae</taxon>
        <taxon>Salimicrobium</taxon>
    </lineage>
</organism>
<evidence type="ECO:0008006" key="3">
    <source>
        <dbReference type="Google" id="ProtNLM"/>
    </source>
</evidence>
<dbReference type="Proteomes" id="UP000199225">
    <property type="component" value="Unassembled WGS sequence"/>
</dbReference>
<evidence type="ECO:0000313" key="2">
    <source>
        <dbReference type="Proteomes" id="UP000199225"/>
    </source>
</evidence>
<dbReference type="STRING" id="86666.SAMN04490247_0778"/>
<evidence type="ECO:0000313" key="1">
    <source>
        <dbReference type="EMBL" id="SDJ11134.1"/>
    </source>
</evidence>
<proteinExistence type="predicted"/>
<protein>
    <recommendedName>
        <fullName evidence="3">Ribosomal protein L7/L12 C-terminal domain-containing protein</fullName>
    </recommendedName>
</protein>
<accession>A0A1G8R2B6</accession>
<dbReference type="AlphaFoldDB" id="A0A1G8R2B6"/>
<keyword evidence="2" id="KW-1185">Reference proteome</keyword>
<gene>
    <name evidence="1" type="ORF">SAMN04490247_0778</name>
</gene>
<dbReference type="OrthoDB" id="2649700at2"/>